<gene>
    <name evidence="1" type="ORF">MSHOH_3075</name>
</gene>
<dbReference type="Pfam" id="PF11731">
    <property type="entry name" value="Cdd1"/>
    <property type="match status" value="1"/>
</dbReference>
<dbReference type="GeneID" id="24832398"/>
<dbReference type="AlphaFoldDB" id="A0A0E3SI25"/>
<dbReference type="OrthoDB" id="140581at2157"/>
<dbReference type="InterPro" id="IPR021725">
    <property type="entry name" value="Cdd1"/>
</dbReference>
<reference evidence="1 2" key="1">
    <citation type="submission" date="2014-07" db="EMBL/GenBank/DDBJ databases">
        <title>Methanogenic archaea and the global carbon cycle.</title>
        <authorList>
            <person name="Henriksen J.R."/>
            <person name="Luke J."/>
            <person name="Reinhart S."/>
            <person name="Benedict M.N."/>
            <person name="Youngblut N.D."/>
            <person name="Metcalf M.E."/>
            <person name="Whitaker R.J."/>
            <person name="Metcalf W.W."/>
        </authorList>
    </citation>
    <scope>NUCLEOTIDE SEQUENCE [LARGE SCALE GENOMIC DNA]</scope>
    <source>
        <strain evidence="1 2">HB-1</strain>
    </source>
</reference>
<dbReference type="KEGG" id="mhor:MSHOH_3075"/>
<dbReference type="EMBL" id="CP009516">
    <property type="protein sequence ID" value="AKB79558.1"/>
    <property type="molecule type" value="Genomic_DNA"/>
</dbReference>
<name>A0A0E3SI25_9EURY</name>
<sequence>MQEKEKSKVLKELQQIPSVGKSISEDLWDLGIRSVKDLSGRDPEDLYERHSIIKGMPVDKCVLYSFRCAVYYASNEKHDPELLKWWNWKERK</sequence>
<evidence type="ECO:0000313" key="2">
    <source>
        <dbReference type="Proteomes" id="UP000033101"/>
    </source>
</evidence>
<dbReference type="PATRIC" id="fig|1434110.4.peg.3960"/>
<dbReference type="Proteomes" id="UP000033101">
    <property type="component" value="Chromosome"/>
</dbReference>
<proteinExistence type="predicted"/>
<dbReference type="STRING" id="1434110.MSHOH_3075"/>
<evidence type="ECO:0008006" key="3">
    <source>
        <dbReference type="Google" id="ProtNLM"/>
    </source>
</evidence>
<evidence type="ECO:0000313" key="1">
    <source>
        <dbReference type="EMBL" id="AKB79558.1"/>
    </source>
</evidence>
<protein>
    <recommendedName>
        <fullName evidence="3">Pathogenicity locus</fullName>
    </recommendedName>
</protein>
<organism evidence="1 2">
    <name type="scientific">Methanosarcina horonobensis HB-1 = JCM 15518</name>
    <dbReference type="NCBI Taxonomy" id="1434110"/>
    <lineage>
        <taxon>Archaea</taxon>
        <taxon>Methanobacteriati</taxon>
        <taxon>Methanobacteriota</taxon>
        <taxon>Stenosarchaea group</taxon>
        <taxon>Methanomicrobia</taxon>
        <taxon>Methanosarcinales</taxon>
        <taxon>Methanosarcinaceae</taxon>
        <taxon>Methanosarcina</taxon>
    </lineage>
</organism>
<accession>A0A0E3SI25</accession>
<dbReference type="RefSeq" id="WP_048143576.1">
    <property type="nucleotide sequence ID" value="NZ_BBCW01000002.1"/>
</dbReference>
<dbReference type="HOGENOM" id="CLU_160712_0_0_2"/>
<dbReference type="Gene3D" id="1.10.150.20">
    <property type="entry name" value="5' to 3' exonuclease, C-terminal subdomain"/>
    <property type="match status" value="1"/>
</dbReference>
<keyword evidence="2" id="KW-1185">Reference proteome</keyword>